<dbReference type="EMBL" id="NNAY01002304">
    <property type="protein sequence ID" value="OXU21579.1"/>
    <property type="molecule type" value="Genomic_DNA"/>
</dbReference>
<evidence type="ECO:0000313" key="2">
    <source>
        <dbReference type="EMBL" id="OXU21579.1"/>
    </source>
</evidence>
<accession>A0A232ET95</accession>
<feature type="region of interest" description="Disordered" evidence="1">
    <location>
        <begin position="1"/>
        <end position="48"/>
    </location>
</feature>
<dbReference type="Proteomes" id="UP000215335">
    <property type="component" value="Unassembled WGS sequence"/>
</dbReference>
<proteinExistence type="predicted"/>
<dbReference type="AlphaFoldDB" id="A0A232ET95"/>
<feature type="compositionally biased region" description="Polar residues" evidence="1">
    <location>
        <begin position="11"/>
        <end position="20"/>
    </location>
</feature>
<organism evidence="2 3">
    <name type="scientific">Trichomalopsis sarcophagae</name>
    <dbReference type="NCBI Taxonomy" id="543379"/>
    <lineage>
        <taxon>Eukaryota</taxon>
        <taxon>Metazoa</taxon>
        <taxon>Ecdysozoa</taxon>
        <taxon>Arthropoda</taxon>
        <taxon>Hexapoda</taxon>
        <taxon>Insecta</taxon>
        <taxon>Pterygota</taxon>
        <taxon>Neoptera</taxon>
        <taxon>Endopterygota</taxon>
        <taxon>Hymenoptera</taxon>
        <taxon>Apocrita</taxon>
        <taxon>Proctotrupomorpha</taxon>
        <taxon>Chalcidoidea</taxon>
        <taxon>Pteromalidae</taxon>
        <taxon>Pteromalinae</taxon>
        <taxon>Trichomalopsis</taxon>
    </lineage>
</organism>
<feature type="region of interest" description="Disordered" evidence="1">
    <location>
        <begin position="154"/>
        <end position="180"/>
    </location>
</feature>
<evidence type="ECO:0000313" key="3">
    <source>
        <dbReference type="Proteomes" id="UP000215335"/>
    </source>
</evidence>
<name>A0A232ET95_9HYME</name>
<protein>
    <submittedName>
        <fullName evidence="2">Uncharacterized protein</fullName>
    </submittedName>
</protein>
<evidence type="ECO:0000256" key="1">
    <source>
        <dbReference type="SAM" id="MobiDB-lite"/>
    </source>
</evidence>
<gene>
    <name evidence="2" type="ORF">TSAR_008262</name>
</gene>
<keyword evidence="3" id="KW-1185">Reference proteome</keyword>
<comment type="caution">
    <text evidence="2">The sequence shown here is derived from an EMBL/GenBank/DDBJ whole genome shotgun (WGS) entry which is preliminary data.</text>
</comment>
<feature type="compositionally biased region" description="Basic residues" evidence="1">
    <location>
        <begin position="171"/>
        <end position="180"/>
    </location>
</feature>
<sequence>MHCIHHESCDSLEQSPQNKASSEDVPPVDSGYEADSSATSSDKLEEDLPSGSCKEIVVVEPEMKWRMQAHKVFIDCDCKLDPHNREYHSLRTLPYGYAEARLQPLEGQLVRSKPRSSVEKKLQKVIVEVKANAEKKLPKRIACTSPRFVPLGTAQQRRQRTFPKEYTSSNYHRRWNQKWE</sequence>
<reference evidence="2 3" key="1">
    <citation type="journal article" date="2017" name="Curr. Biol.">
        <title>The Evolution of Venom by Co-option of Single-Copy Genes.</title>
        <authorList>
            <person name="Martinson E.O."/>
            <person name="Mrinalini"/>
            <person name="Kelkar Y.D."/>
            <person name="Chang C.H."/>
            <person name="Werren J.H."/>
        </authorList>
    </citation>
    <scope>NUCLEOTIDE SEQUENCE [LARGE SCALE GENOMIC DNA]</scope>
    <source>
        <strain evidence="2 3">Alberta</strain>
        <tissue evidence="2">Whole body</tissue>
    </source>
</reference>